<reference evidence="2" key="1">
    <citation type="submission" date="2023-06" db="EMBL/GenBank/DDBJ databases">
        <title>Genome-scale phylogeny and comparative genomics of the fungal order Sordariales.</title>
        <authorList>
            <consortium name="Lawrence Berkeley National Laboratory"/>
            <person name="Hensen N."/>
            <person name="Bonometti L."/>
            <person name="Westerberg I."/>
            <person name="Brannstrom I.O."/>
            <person name="Guillou S."/>
            <person name="Cros-Aarteil S."/>
            <person name="Calhoun S."/>
            <person name="Haridas S."/>
            <person name="Kuo A."/>
            <person name="Mondo S."/>
            <person name="Pangilinan J."/>
            <person name="Riley R."/>
            <person name="Labutti K."/>
            <person name="Andreopoulos B."/>
            <person name="Lipzen A."/>
            <person name="Chen C."/>
            <person name="Yanf M."/>
            <person name="Daum C."/>
            <person name="Ng V."/>
            <person name="Clum A."/>
            <person name="Steindorff A."/>
            <person name="Ohm R."/>
            <person name="Martin F."/>
            <person name="Silar P."/>
            <person name="Natvig D."/>
            <person name="Lalanne C."/>
            <person name="Gautier V."/>
            <person name="Ament-Velasquez S.L."/>
            <person name="Kruys A."/>
            <person name="Hutchinson M.I."/>
            <person name="Powell A.J."/>
            <person name="Barry K."/>
            <person name="Miller A.N."/>
            <person name="Grigoriev I.V."/>
            <person name="Debuchy R."/>
            <person name="Gladieux P."/>
            <person name="Thoren M.H."/>
            <person name="Johannesson H."/>
        </authorList>
    </citation>
    <scope>NUCLEOTIDE SEQUENCE</scope>
    <source>
        <strain evidence="2">CBS 540.89</strain>
    </source>
</reference>
<dbReference type="InterPro" id="IPR011992">
    <property type="entry name" value="EF-hand-dom_pair"/>
</dbReference>
<sequence length="177" mass="19540">MPPKQSKLAKEHNLTPQEEAEIREAFSLFSEPMEGEGREGVIPIGDVRRALIPRPPPSSPSELQDLLSILDPDDTQGYATFPNFFAVCALKIHNKSHTSEEHIAEVDEAFGLFITKGSNAITLQNLKRVAKLLKMEEEVSDEMLSDMILEANGGAGVGKGVKKEEFEGVLRRAGVWR</sequence>
<dbReference type="AlphaFoldDB" id="A0AA40ED06"/>
<proteinExistence type="predicted"/>
<name>A0AA40ED06_9PEZI</name>
<accession>A0AA40ED06</accession>
<dbReference type="FunFam" id="1.10.238.10:FF:000003">
    <property type="entry name" value="Calmodulin A"/>
    <property type="match status" value="1"/>
</dbReference>
<dbReference type="Gene3D" id="1.10.238.10">
    <property type="entry name" value="EF-hand"/>
    <property type="match status" value="2"/>
</dbReference>
<evidence type="ECO:0008006" key="4">
    <source>
        <dbReference type="Google" id="ProtNLM"/>
    </source>
</evidence>
<evidence type="ECO:0000313" key="2">
    <source>
        <dbReference type="EMBL" id="KAK0735470.1"/>
    </source>
</evidence>
<organism evidence="2 3">
    <name type="scientific">Apiosordaria backusii</name>
    <dbReference type="NCBI Taxonomy" id="314023"/>
    <lineage>
        <taxon>Eukaryota</taxon>
        <taxon>Fungi</taxon>
        <taxon>Dikarya</taxon>
        <taxon>Ascomycota</taxon>
        <taxon>Pezizomycotina</taxon>
        <taxon>Sordariomycetes</taxon>
        <taxon>Sordariomycetidae</taxon>
        <taxon>Sordariales</taxon>
        <taxon>Lasiosphaeriaceae</taxon>
        <taxon>Apiosordaria</taxon>
    </lineage>
</organism>
<protein>
    <recommendedName>
        <fullName evidence="4">Calmodulin</fullName>
    </recommendedName>
</protein>
<dbReference type="Proteomes" id="UP001172159">
    <property type="component" value="Unassembled WGS sequence"/>
</dbReference>
<keyword evidence="1" id="KW-0677">Repeat</keyword>
<gene>
    <name evidence="2" type="ORF">B0T21DRAFT_393503</name>
</gene>
<dbReference type="EMBL" id="JAUKTV010000007">
    <property type="protein sequence ID" value="KAK0735470.1"/>
    <property type="molecule type" value="Genomic_DNA"/>
</dbReference>
<comment type="caution">
    <text evidence="2">The sequence shown here is derived from an EMBL/GenBank/DDBJ whole genome shotgun (WGS) entry which is preliminary data.</text>
</comment>
<evidence type="ECO:0000256" key="1">
    <source>
        <dbReference type="ARBA" id="ARBA00022737"/>
    </source>
</evidence>
<dbReference type="SUPFAM" id="SSF47473">
    <property type="entry name" value="EF-hand"/>
    <property type="match status" value="1"/>
</dbReference>
<evidence type="ECO:0000313" key="3">
    <source>
        <dbReference type="Proteomes" id="UP001172159"/>
    </source>
</evidence>
<keyword evidence="3" id="KW-1185">Reference proteome</keyword>